<dbReference type="Pfam" id="PF07963">
    <property type="entry name" value="N_methyl"/>
    <property type="match status" value="1"/>
</dbReference>
<organism evidence="2 3">
    <name type="scientific">Rosistilla oblonga</name>
    <dbReference type="NCBI Taxonomy" id="2527990"/>
    <lineage>
        <taxon>Bacteria</taxon>
        <taxon>Pseudomonadati</taxon>
        <taxon>Planctomycetota</taxon>
        <taxon>Planctomycetia</taxon>
        <taxon>Pirellulales</taxon>
        <taxon>Pirellulaceae</taxon>
        <taxon>Rosistilla</taxon>
    </lineage>
</organism>
<feature type="domain" description="DUF1559" evidence="1">
    <location>
        <begin position="38"/>
        <end position="282"/>
    </location>
</feature>
<accession>A0A518IPD0</accession>
<dbReference type="InterPro" id="IPR045584">
    <property type="entry name" value="Pilin-like"/>
</dbReference>
<dbReference type="PROSITE" id="PS00409">
    <property type="entry name" value="PROKAR_NTER_METHYL"/>
    <property type="match status" value="1"/>
</dbReference>
<dbReference type="InterPro" id="IPR027558">
    <property type="entry name" value="Pre_pil_HX9DG_C"/>
</dbReference>
<evidence type="ECO:0000259" key="1">
    <source>
        <dbReference type="Pfam" id="PF07596"/>
    </source>
</evidence>
<reference evidence="2 3" key="1">
    <citation type="submission" date="2019-02" db="EMBL/GenBank/DDBJ databases">
        <title>Deep-cultivation of Planctomycetes and their phenomic and genomic characterization uncovers novel biology.</title>
        <authorList>
            <person name="Wiegand S."/>
            <person name="Jogler M."/>
            <person name="Boedeker C."/>
            <person name="Pinto D."/>
            <person name="Vollmers J."/>
            <person name="Rivas-Marin E."/>
            <person name="Kohn T."/>
            <person name="Peeters S.H."/>
            <person name="Heuer A."/>
            <person name="Rast P."/>
            <person name="Oberbeckmann S."/>
            <person name="Bunk B."/>
            <person name="Jeske O."/>
            <person name="Meyerdierks A."/>
            <person name="Storesund J.E."/>
            <person name="Kallscheuer N."/>
            <person name="Luecker S."/>
            <person name="Lage O.M."/>
            <person name="Pohl T."/>
            <person name="Merkel B.J."/>
            <person name="Hornburger P."/>
            <person name="Mueller R.-W."/>
            <person name="Bruemmer F."/>
            <person name="Labrenz M."/>
            <person name="Spormann A.M."/>
            <person name="Op den Camp H."/>
            <person name="Overmann J."/>
            <person name="Amann R."/>
            <person name="Jetten M.S.M."/>
            <person name="Mascher T."/>
            <person name="Medema M.H."/>
            <person name="Devos D.P."/>
            <person name="Kaster A.-K."/>
            <person name="Ovreas L."/>
            <person name="Rohde M."/>
            <person name="Galperin M.Y."/>
            <person name="Jogler C."/>
        </authorList>
    </citation>
    <scope>NUCLEOTIDE SEQUENCE [LARGE SCALE GENOMIC DNA]</scope>
    <source>
        <strain evidence="2 3">Mal33</strain>
    </source>
</reference>
<dbReference type="Proteomes" id="UP000316770">
    <property type="component" value="Chromosome"/>
</dbReference>
<evidence type="ECO:0000313" key="2">
    <source>
        <dbReference type="EMBL" id="QDV54938.1"/>
    </source>
</evidence>
<dbReference type="EMBL" id="CP036318">
    <property type="protein sequence ID" value="QDV54938.1"/>
    <property type="molecule type" value="Genomic_DNA"/>
</dbReference>
<dbReference type="PANTHER" id="PTHR30093">
    <property type="entry name" value="GENERAL SECRETION PATHWAY PROTEIN G"/>
    <property type="match status" value="1"/>
</dbReference>
<dbReference type="Gene3D" id="3.30.700.10">
    <property type="entry name" value="Glycoprotein, Type 4 Pilin"/>
    <property type="match status" value="1"/>
</dbReference>
<keyword evidence="3" id="KW-1185">Reference proteome</keyword>
<dbReference type="Pfam" id="PF07596">
    <property type="entry name" value="SBP_bac_10"/>
    <property type="match status" value="1"/>
</dbReference>
<dbReference type="InterPro" id="IPR011453">
    <property type="entry name" value="DUF1559"/>
</dbReference>
<dbReference type="NCBIfam" id="TIGR02532">
    <property type="entry name" value="IV_pilin_GFxxxE"/>
    <property type="match status" value="1"/>
</dbReference>
<proteinExistence type="predicted"/>
<dbReference type="RefSeq" id="WP_145117586.1">
    <property type="nucleotide sequence ID" value="NZ_CP036292.1"/>
</dbReference>
<sequence>MKRIHPLHGPRRGFTLVELLVVIAIIGILVGLLLPAVQAAREAARRMQCSNNMKQLGIALHNYHDINKRFPPCSIDGNGKIGIFVRLLPFMEQQAMFDQVRYDGNYVQNLPISLNRLDTLLCPSGPQLYSTSTAANEADCYTSHYYGNSGPVGTNGQTGQTYTRDTTRENASFGEYATDGIFQLRSNLRFADILDGTTNTIGIGELSYQKYGFYRAWTRGLYWYNGVALLSSKNHKWPINAAVNGGFTMTFNNGGYGSQHPGGCMMGMMDGSVRFLSETIDMTTYRAAASRASGEVQGI</sequence>
<dbReference type="SUPFAM" id="SSF54523">
    <property type="entry name" value="Pili subunits"/>
    <property type="match status" value="1"/>
</dbReference>
<dbReference type="AlphaFoldDB" id="A0A518IPD0"/>
<dbReference type="NCBIfam" id="TIGR04294">
    <property type="entry name" value="pre_pil_HX9DG"/>
    <property type="match status" value="1"/>
</dbReference>
<dbReference type="PANTHER" id="PTHR30093:SF2">
    <property type="entry name" value="TYPE II SECRETION SYSTEM PROTEIN H"/>
    <property type="match status" value="1"/>
</dbReference>
<dbReference type="OrthoDB" id="255848at2"/>
<dbReference type="InterPro" id="IPR012902">
    <property type="entry name" value="N_methyl_site"/>
</dbReference>
<name>A0A518IPD0_9BACT</name>
<gene>
    <name evidence="2" type="primary">pulG_1</name>
    <name evidence="2" type="ORF">Mal33_09040</name>
</gene>
<evidence type="ECO:0000313" key="3">
    <source>
        <dbReference type="Proteomes" id="UP000316770"/>
    </source>
</evidence>
<protein>
    <submittedName>
        <fullName evidence="2">Type II secretion system protein G</fullName>
    </submittedName>
</protein>